<dbReference type="RefSeq" id="WP_340275250.1">
    <property type="nucleotide sequence ID" value="NZ_JBAKIA010000010.1"/>
</dbReference>
<reference evidence="2 3" key="1">
    <citation type="submission" date="2024-02" db="EMBL/GenBank/DDBJ databases">
        <title>Roseibium algae sp. nov., isolated from marine alga (Grateloupia sp.), showing potential in myo-inositol conversion.</title>
        <authorList>
            <person name="Wang Y."/>
        </authorList>
    </citation>
    <scope>NUCLEOTIDE SEQUENCE [LARGE SCALE GENOMIC DNA]</scope>
    <source>
        <strain evidence="2 3">H3510</strain>
    </source>
</reference>
<dbReference type="InterPro" id="IPR002586">
    <property type="entry name" value="CobQ/CobB/MinD/ParA_Nub-bd_dom"/>
</dbReference>
<evidence type="ECO:0000313" key="2">
    <source>
        <dbReference type="EMBL" id="MEJ8475262.1"/>
    </source>
</evidence>
<organism evidence="2 3">
    <name type="scientific">Roseibium algae</name>
    <dbReference type="NCBI Taxonomy" id="3123038"/>
    <lineage>
        <taxon>Bacteria</taxon>
        <taxon>Pseudomonadati</taxon>
        <taxon>Pseudomonadota</taxon>
        <taxon>Alphaproteobacteria</taxon>
        <taxon>Hyphomicrobiales</taxon>
        <taxon>Stappiaceae</taxon>
        <taxon>Roseibium</taxon>
    </lineage>
</organism>
<dbReference type="SUPFAM" id="SSF52540">
    <property type="entry name" value="P-loop containing nucleoside triphosphate hydrolases"/>
    <property type="match status" value="1"/>
</dbReference>
<comment type="caution">
    <text evidence="2">The sequence shown here is derived from an EMBL/GenBank/DDBJ whole genome shotgun (WGS) entry which is preliminary data.</text>
</comment>
<dbReference type="Gene3D" id="3.40.50.300">
    <property type="entry name" value="P-loop containing nucleotide triphosphate hydrolases"/>
    <property type="match status" value="1"/>
</dbReference>
<accession>A0ABU8TM97</accession>
<name>A0ABU8TM97_9HYPH</name>
<dbReference type="PANTHER" id="PTHR13696:SF96">
    <property type="entry name" value="COBQ_COBB_MIND_PARA NUCLEOTIDE BINDING DOMAIN-CONTAINING PROTEIN"/>
    <property type="match status" value="1"/>
</dbReference>
<dbReference type="InterPro" id="IPR050678">
    <property type="entry name" value="DNA_Partitioning_ATPase"/>
</dbReference>
<sequence length="214" mass="23487">MRKILVVNSKGGCGKTTLATNIATYFASRGEAVALADADRQKSSLEWVKRRDKSQTDSQKYARIVGLNWSKADNIGADKGRDLDVIVIDGPGGLRSELAKTLISEATDIVVPVLPSVFDWDATLKFLDGISEVKRVRKGKAEILVIANRVSRRSTQLAALDEVLTERGYPVLCRITDRVIYAREAASGTAIFDRTDAASMEIRGQWHPLLQALD</sequence>
<evidence type="ECO:0000259" key="1">
    <source>
        <dbReference type="Pfam" id="PF01656"/>
    </source>
</evidence>
<keyword evidence="3" id="KW-1185">Reference proteome</keyword>
<dbReference type="CDD" id="cd02042">
    <property type="entry name" value="ParAB_family"/>
    <property type="match status" value="1"/>
</dbReference>
<gene>
    <name evidence="2" type="ORF">V6575_14300</name>
</gene>
<dbReference type="PANTHER" id="PTHR13696">
    <property type="entry name" value="P-LOOP CONTAINING NUCLEOSIDE TRIPHOSPHATE HYDROLASE"/>
    <property type="match status" value="1"/>
</dbReference>
<proteinExistence type="predicted"/>
<dbReference type="EMBL" id="JBAKIA010000010">
    <property type="protein sequence ID" value="MEJ8475262.1"/>
    <property type="molecule type" value="Genomic_DNA"/>
</dbReference>
<feature type="domain" description="CobQ/CobB/MinD/ParA nucleotide binding" evidence="1">
    <location>
        <begin position="4"/>
        <end position="188"/>
    </location>
</feature>
<evidence type="ECO:0000313" key="3">
    <source>
        <dbReference type="Proteomes" id="UP001385499"/>
    </source>
</evidence>
<dbReference type="PIRSF" id="PIRSF009320">
    <property type="entry name" value="Nuc_binding_HP_1000"/>
    <property type="match status" value="1"/>
</dbReference>
<dbReference type="Proteomes" id="UP001385499">
    <property type="component" value="Unassembled WGS sequence"/>
</dbReference>
<dbReference type="InterPro" id="IPR027417">
    <property type="entry name" value="P-loop_NTPase"/>
</dbReference>
<dbReference type="Pfam" id="PF01656">
    <property type="entry name" value="CbiA"/>
    <property type="match status" value="1"/>
</dbReference>
<protein>
    <submittedName>
        <fullName evidence="2">ParA family protein</fullName>
    </submittedName>
</protein>